<dbReference type="Pfam" id="PF09414">
    <property type="entry name" value="RNA_ligase"/>
    <property type="match status" value="1"/>
</dbReference>
<evidence type="ECO:0000259" key="1">
    <source>
        <dbReference type="Pfam" id="PF09414"/>
    </source>
</evidence>
<dbReference type="AlphaFoldDB" id="A0A4Y4DH50"/>
<name>A0A4Y4DH50_GLUUR</name>
<keyword evidence="3" id="KW-1185">Reference proteome</keyword>
<dbReference type="EMBL" id="BJNY01000001">
    <property type="protein sequence ID" value="GED04549.1"/>
    <property type="molecule type" value="Genomic_DNA"/>
</dbReference>
<organism evidence="2 3">
    <name type="scientific">Glutamicibacter uratoxydans</name>
    <name type="common">Arthrobacter uratoxydans</name>
    <dbReference type="NCBI Taxonomy" id="43667"/>
    <lineage>
        <taxon>Bacteria</taxon>
        <taxon>Bacillati</taxon>
        <taxon>Actinomycetota</taxon>
        <taxon>Actinomycetes</taxon>
        <taxon>Micrococcales</taxon>
        <taxon>Micrococcaceae</taxon>
        <taxon>Glutamicibacter</taxon>
    </lineage>
</organism>
<feature type="domain" description="RNA ligase" evidence="1">
    <location>
        <begin position="30"/>
        <end position="172"/>
    </location>
</feature>
<gene>
    <name evidence="2" type="ORF">AUR04nite_00810</name>
</gene>
<accession>A0A4Y4DH50</accession>
<dbReference type="SUPFAM" id="SSF56091">
    <property type="entry name" value="DNA ligase/mRNA capping enzyme, catalytic domain"/>
    <property type="match status" value="1"/>
</dbReference>
<dbReference type="RefSeq" id="WP_218024608.1">
    <property type="nucleotide sequence ID" value="NZ_BAAAJL010000007.1"/>
</dbReference>
<dbReference type="Gene3D" id="3.30.470.30">
    <property type="entry name" value="DNA ligase/mRNA capping enzyme"/>
    <property type="match status" value="1"/>
</dbReference>
<reference evidence="2 3" key="1">
    <citation type="submission" date="2019-06" db="EMBL/GenBank/DDBJ databases">
        <title>Whole genome shotgun sequence of Glutamicibacter uratoxydans NBRC 15515.</title>
        <authorList>
            <person name="Hosoyama A."/>
            <person name="Uohara A."/>
            <person name="Ohji S."/>
            <person name="Ichikawa N."/>
        </authorList>
    </citation>
    <scope>NUCLEOTIDE SEQUENCE [LARGE SCALE GENOMIC DNA]</scope>
    <source>
        <strain evidence="2 3">NBRC 15515</strain>
    </source>
</reference>
<dbReference type="Proteomes" id="UP000316612">
    <property type="component" value="Unassembled WGS sequence"/>
</dbReference>
<protein>
    <recommendedName>
        <fullName evidence="1">RNA ligase domain-containing protein</fullName>
    </recommendedName>
</protein>
<evidence type="ECO:0000313" key="2">
    <source>
        <dbReference type="EMBL" id="GED04549.1"/>
    </source>
</evidence>
<evidence type="ECO:0000313" key="3">
    <source>
        <dbReference type="Proteomes" id="UP000316612"/>
    </source>
</evidence>
<comment type="caution">
    <text evidence="2">The sequence shown here is derived from an EMBL/GenBank/DDBJ whole genome shotgun (WGS) entry which is preliminary data.</text>
</comment>
<dbReference type="InterPro" id="IPR021122">
    <property type="entry name" value="RNA_ligase_dom_REL/Rnl2"/>
</dbReference>
<sequence length="206" mass="22966">MTAEVISIVHEDKYAPTFEAWPKTPRLNKTIHISEKVDGTNGAIIITPDGRVAAQSRNRLITPGKATDNYGFASWVHQNAGVLRDVLGVGRHFGEWAGKGIQRGYDLEERTFFLFNPRWTEEVKEVDRLEVIPQLGVYGRFDSCFIEDTLQHLLDTGSHVDGGKTAPEGVIVFHSASKQVYKVLAEHDDIPKSVAEAMRPDLRLVG</sequence>
<proteinExistence type="predicted"/>